<dbReference type="AlphaFoldDB" id="A0A223P3U6"/>
<gene>
    <name evidence="1" type="ORF">MuYL_4873</name>
</gene>
<sequence>MKNTPSQVLTHFINEIDLPITRNCTDGKLDRHPDHLKARHLINGRNLPQKP</sequence>
<name>A0A223P3U6_9SPHI</name>
<organism evidence="1 2">
    <name type="scientific">Mucilaginibacter xinganensis</name>
    <dbReference type="NCBI Taxonomy" id="1234841"/>
    <lineage>
        <taxon>Bacteria</taxon>
        <taxon>Pseudomonadati</taxon>
        <taxon>Bacteroidota</taxon>
        <taxon>Sphingobacteriia</taxon>
        <taxon>Sphingobacteriales</taxon>
        <taxon>Sphingobacteriaceae</taxon>
        <taxon>Mucilaginibacter</taxon>
    </lineage>
</organism>
<protein>
    <submittedName>
        <fullName evidence="1">Uncharacterized protein</fullName>
    </submittedName>
</protein>
<dbReference type="EMBL" id="CP022743">
    <property type="protein sequence ID" value="ASU36756.1"/>
    <property type="molecule type" value="Genomic_DNA"/>
</dbReference>
<evidence type="ECO:0000313" key="2">
    <source>
        <dbReference type="Proteomes" id="UP000215002"/>
    </source>
</evidence>
<dbReference type="RefSeq" id="WP_157741073.1">
    <property type="nucleotide sequence ID" value="NZ_CP022743.1"/>
</dbReference>
<dbReference type="Proteomes" id="UP000215002">
    <property type="component" value="Chromosome"/>
</dbReference>
<dbReference type="OrthoDB" id="9938115at2"/>
<dbReference type="KEGG" id="muc:MuYL_4873"/>
<evidence type="ECO:0000313" key="1">
    <source>
        <dbReference type="EMBL" id="ASU36756.1"/>
    </source>
</evidence>
<keyword evidence="2" id="KW-1185">Reference proteome</keyword>
<accession>A0A223P3U6</accession>
<reference evidence="1 2" key="1">
    <citation type="submission" date="2017-08" db="EMBL/GenBank/DDBJ databases">
        <title>Complete genome sequence of Mucilaginibacter sp. strain BJC16-A31.</title>
        <authorList>
            <consortium name="Henan University of Science and Technology"/>
            <person name="You X."/>
        </authorList>
    </citation>
    <scope>NUCLEOTIDE SEQUENCE [LARGE SCALE GENOMIC DNA]</scope>
    <source>
        <strain evidence="1 2">BJC16-A31</strain>
    </source>
</reference>
<proteinExistence type="predicted"/>